<sequence>MSETPSHTSTKKKKVLRWVLRILLGIILIPILVLILLQLNPVQDFVKIRAQKYLQKQLGTKVEIGSLRFQWWHQVKLGGVYVEDKKKQVLFSTASLQVNYNLWDILHNEIAISSLKWEDASINVYRPATDSAFNYQFIIDAFTSGEAKQDTLIEESNTTLSYNIGNISLNKIRLQFNDTLGGMLVSARWNMLRIIPKDVDPAKGIYNIEELTADSLVASFVQKYIPKPAVTPTPTADTSSTPLALAVSRLSLMNSQWLYSDEGSGFATSGNTKQIAFRNASIDLTKTWVLADELKIDRSNVQLDFNAAADKTPPIVDSIDTPNTWVVQAKNVNVDSLYFVMNDHTKPVQKQGIDYMHLGLLPVVLQASDIYYSSDSTSATLQHAFLKEKSGIVLHELKGKVKYTAAGAALQQLILQTHESKIDADVDLKVRDWATLADNLSQLQINANIRPTTVALKEGLYFAPSLANNPSMRPIMQKRLALNGVIRGTMESLQIPNFHAQDNQGTILDVQGTAQHVTDSKRIEVNLPKLRVQGTRSSLASWLPAGTLPTNIQLPNNLLLTGNVRGGMQRVHPNLFLNTSFGNAAITGDIAHFTDMKKISYDVEVKAQQLAVGKFLSDTTIGALNGNIVAKGYGTDPKQAKLDGDINIQSFTYNNYTYHNIALNAQLENSFYKATGFVRDSSLRTQFQAEGKIDTLQPRLSASLDVDKFDLYKTNFMAEPFTLKACLLAKVDNLAPRNLNGYVLIDRVQFAEKENIYSLDSILVRARTEDGLQHINFRSPFGYIAAKGAFNYQTFAQSAQELIQRHFTPVAQQVPYAPKESQWMTFTGQLEIPKSLRKFLPSLQMTKPVSLNGGFSTDSAKLAAHLFLPTLNYNEFNLDTLQADILADTTNMQAAIVLARMQHPQIPLERTTINANAKNGLLDWDLVINNSAKQPKYKLGGMLHYLDADSLLVSLKEELLLNKQKWTVSGDNKILIQSGAFTYANLGIQNGEQALEILTGPPSRPGALPDVTVNLRNFNLASITSLIEKDTALIAGIASGKLTAANLSDTSGMKVEGELNIDSMAFMGTKIGNLELTAGTVEKNTYRVNAHISGNENDITLFGTYGEMMDFDLALDKLNMASIEPFTFGSVTSLGGVTSGRLSIMGTVNKPVIQGKLHFEKVGGRVTMINNILTLPSEDIVFSRAGLRFNNFVVADSAQNEAVINGSIVTLNYRDYAFNLDLKAENMMVLGPKSPTDKEQWYWGPARIDANAKIRGTLDLPRVEMNVKLREKSEVTVMIPDNDPGLSDREGVVQFIDKDSPIDSSLLAKSDTAAKSVSTNIKGIVFSGDIEVNPDATMRIIIDPSNGDYLEVKGTATLNVTMDPSSKLSLTGRYEIEQGKYAMSLSQLIKREFDIQKGSSITWNGDPTSADVDIKARYTANPPAIDLISDQLTDGSTNRNRYNQKIPVYVYLKITGELLKPDIAFELDMPEKDQGVFDGAVYTRLKQINQVPSDLNKQVMGLLVLNKFISDNPFESLSSGGSTVEDIARKSVSKILSQQLNSLAGSLIKGVDINFDLQSNDDYSTGERREQTNLNVDVSKKLFSDRLTVSVGSNIALSGPAATQNASSIIGDVTIEYALTKDGRYRLRAYRKNLTEVILEGQNVETGVSFLLVMDYDEFREILRRRKENKAQRIRTK</sequence>
<feature type="domain" description="Translocation and assembly module TamB C-terminal" evidence="6">
    <location>
        <begin position="1195"/>
        <end position="1640"/>
    </location>
</feature>
<dbReference type="EMBL" id="QLLL01000013">
    <property type="protein sequence ID" value="RAI97878.1"/>
    <property type="molecule type" value="Genomic_DNA"/>
</dbReference>
<keyword evidence="8" id="KW-1185">Reference proteome</keyword>
<evidence type="ECO:0000313" key="7">
    <source>
        <dbReference type="EMBL" id="RAI97878.1"/>
    </source>
</evidence>
<gene>
    <name evidence="7" type="ORF">LX64_04928</name>
</gene>
<evidence type="ECO:0000313" key="8">
    <source>
        <dbReference type="Proteomes" id="UP000249547"/>
    </source>
</evidence>
<evidence type="ECO:0000256" key="4">
    <source>
        <dbReference type="ARBA" id="ARBA00023136"/>
    </source>
</evidence>
<dbReference type="InterPro" id="IPR007452">
    <property type="entry name" value="TamB_C"/>
</dbReference>
<evidence type="ECO:0000256" key="5">
    <source>
        <dbReference type="SAM" id="Phobius"/>
    </source>
</evidence>
<dbReference type="Proteomes" id="UP000249547">
    <property type="component" value="Unassembled WGS sequence"/>
</dbReference>
<name>A0A327Q0G7_9BACT</name>
<dbReference type="Pfam" id="PF04357">
    <property type="entry name" value="TamB"/>
    <property type="match status" value="1"/>
</dbReference>
<keyword evidence="2 5" id="KW-0812">Transmembrane</keyword>
<evidence type="ECO:0000256" key="3">
    <source>
        <dbReference type="ARBA" id="ARBA00022989"/>
    </source>
</evidence>
<evidence type="ECO:0000256" key="2">
    <source>
        <dbReference type="ARBA" id="ARBA00022692"/>
    </source>
</evidence>
<evidence type="ECO:0000256" key="1">
    <source>
        <dbReference type="ARBA" id="ARBA00004167"/>
    </source>
</evidence>
<dbReference type="GO" id="GO:0009306">
    <property type="term" value="P:protein secretion"/>
    <property type="evidence" value="ECO:0007669"/>
    <property type="project" value="InterPro"/>
</dbReference>
<dbReference type="GO" id="GO:0005886">
    <property type="term" value="C:plasma membrane"/>
    <property type="evidence" value="ECO:0007669"/>
    <property type="project" value="InterPro"/>
</dbReference>
<keyword evidence="3 5" id="KW-1133">Transmembrane helix</keyword>
<comment type="subcellular location">
    <subcellularLocation>
        <location evidence="1">Membrane</location>
        <topology evidence="1">Single-pass membrane protein</topology>
    </subcellularLocation>
</comment>
<keyword evidence="4 5" id="KW-0472">Membrane</keyword>
<dbReference type="OrthoDB" id="9811276at2"/>
<feature type="transmembrane region" description="Helical" evidence="5">
    <location>
        <begin position="18"/>
        <end position="39"/>
    </location>
</feature>
<evidence type="ECO:0000259" key="6">
    <source>
        <dbReference type="Pfam" id="PF04357"/>
    </source>
</evidence>
<reference evidence="7 8" key="1">
    <citation type="submission" date="2018-06" db="EMBL/GenBank/DDBJ databases">
        <title>Genomic Encyclopedia of Archaeal and Bacterial Type Strains, Phase II (KMG-II): from individual species to whole genera.</title>
        <authorList>
            <person name="Goeker M."/>
        </authorList>
    </citation>
    <scope>NUCLEOTIDE SEQUENCE [LARGE SCALE GENOMIC DNA]</scope>
    <source>
        <strain evidence="7 8">DSM 23857</strain>
    </source>
</reference>
<comment type="caution">
    <text evidence="7">The sequence shown here is derived from an EMBL/GenBank/DDBJ whole genome shotgun (WGS) entry which is preliminary data.</text>
</comment>
<dbReference type="RefSeq" id="WP_148707447.1">
    <property type="nucleotide sequence ID" value="NZ_QLLL01000013.1"/>
</dbReference>
<proteinExistence type="predicted"/>
<organism evidence="7 8">
    <name type="scientific">Chitinophaga skermanii</name>
    <dbReference type="NCBI Taxonomy" id="331697"/>
    <lineage>
        <taxon>Bacteria</taxon>
        <taxon>Pseudomonadati</taxon>
        <taxon>Bacteroidota</taxon>
        <taxon>Chitinophagia</taxon>
        <taxon>Chitinophagales</taxon>
        <taxon>Chitinophagaceae</taxon>
        <taxon>Chitinophaga</taxon>
    </lineage>
</organism>
<protein>
    <submittedName>
        <fullName evidence="7">Uncharacterized protein DUF490</fullName>
    </submittedName>
</protein>
<accession>A0A327Q0G7</accession>